<protein>
    <submittedName>
        <fullName evidence="1">3347_t:CDS:1</fullName>
    </submittedName>
</protein>
<keyword evidence="2" id="KW-1185">Reference proteome</keyword>
<dbReference type="Proteomes" id="UP000789366">
    <property type="component" value="Unassembled WGS sequence"/>
</dbReference>
<proteinExistence type="predicted"/>
<feature type="non-terminal residue" evidence="1">
    <location>
        <position position="1"/>
    </location>
</feature>
<gene>
    <name evidence="1" type="ORF">SPELUC_LOCUS11715</name>
</gene>
<organism evidence="1 2">
    <name type="scientific">Cetraspora pellucida</name>
    <dbReference type="NCBI Taxonomy" id="1433469"/>
    <lineage>
        <taxon>Eukaryota</taxon>
        <taxon>Fungi</taxon>
        <taxon>Fungi incertae sedis</taxon>
        <taxon>Mucoromycota</taxon>
        <taxon>Glomeromycotina</taxon>
        <taxon>Glomeromycetes</taxon>
        <taxon>Diversisporales</taxon>
        <taxon>Gigasporaceae</taxon>
        <taxon>Cetraspora</taxon>
    </lineage>
</organism>
<evidence type="ECO:0000313" key="2">
    <source>
        <dbReference type="Proteomes" id="UP000789366"/>
    </source>
</evidence>
<evidence type="ECO:0000313" key="1">
    <source>
        <dbReference type="EMBL" id="CAG8709334.1"/>
    </source>
</evidence>
<reference evidence="1" key="1">
    <citation type="submission" date="2021-06" db="EMBL/GenBank/DDBJ databases">
        <authorList>
            <person name="Kallberg Y."/>
            <person name="Tangrot J."/>
            <person name="Rosling A."/>
        </authorList>
    </citation>
    <scope>NUCLEOTIDE SEQUENCE</scope>
    <source>
        <strain evidence="1">28 12/20/2015</strain>
    </source>
</reference>
<accession>A0ACA9PHL1</accession>
<comment type="caution">
    <text evidence="1">The sequence shown here is derived from an EMBL/GenBank/DDBJ whole genome shotgun (WGS) entry which is preliminary data.</text>
</comment>
<dbReference type="EMBL" id="CAJVPW010025598">
    <property type="protein sequence ID" value="CAG8709334.1"/>
    <property type="molecule type" value="Genomic_DNA"/>
</dbReference>
<sequence>PSRARISKKCSLEAHTIPIKAFDEAARLIENTYLDKNGGVYKYVFECWHAGKFHSKKVTSDPSQQCNKKLVKTEYICFVNLCWLLSSVGPVITKMNLSYYCHTLNPDTATFANTYRQFPQNIIDKIEFYVKSIY</sequence>
<feature type="non-terminal residue" evidence="1">
    <location>
        <position position="134"/>
    </location>
</feature>
<name>A0ACA9PHL1_9GLOM</name>